<reference evidence="2" key="1">
    <citation type="submission" date="2025-08" db="UniProtKB">
        <authorList>
            <consortium name="Ensembl"/>
        </authorList>
    </citation>
    <scope>IDENTIFICATION</scope>
</reference>
<dbReference type="Proteomes" id="UP000261380">
    <property type="component" value="Unplaced"/>
</dbReference>
<dbReference type="AlphaFoldDB" id="A0A3B5LXV4"/>
<proteinExistence type="predicted"/>
<dbReference type="Ensembl" id="ENSXCOT00000012806.1">
    <property type="protein sequence ID" value="ENSXCOP00000012654.1"/>
    <property type="gene ID" value="ENSXCOG00000009560.1"/>
</dbReference>
<organism evidence="2 3">
    <name type="scientific">Xiphophorus couchianus</name>
    <name type="common">Monterrey platyfish</name>
    <dbReference type="NCBI Taxonomy" id="32473"/>
    <lineage>
        <taxon>Eukaryota</taxon>
        <taxon>Metazoa</taxon>
        <taxon>Chordata</taxon>
        <taxon>Craniata</taxon>
        <taxon>Vertebrata</taxon>
        <taxon>Euteleostomi</taxon>
        <taxon>Actinopterygii</taxon>
        <taxon>Neopterygii</taxon>
        <taxon>Teleostei</taxon>
        <taxon>Neoteleostei</taxon>
        <taxon>Acanthomorphata</taxon>
        <taxon>Ovalentaria</taxon>
        <taxon>Atherinomorphae</taxon>
        <taxon>Cyprinodontiformes</taxon>
        <taxon>Poeciliidae</taxon>
        <taxon>Poeciliinae</taxon>
        <taxon>Xiphophorus</taxon>
    </lineage>
</organism>
<evidence type="ECO:0000313" key="3">
    <source>
        <dbReference type="Proteomes" id="UP000261380"/>
    </source>
</evidence>
<evidence type="ECO:0000313" key="2">
    <source>
        <dbReference type="Ensembl" id="ENSXCOP00000012654.1"/>
    </source>
</evidence>
<dbReference type="Gene3D" id="3.40.30.10">
    <property type="entry name" value="Glutaredoxin"/>
    <property type="match status" value="1"/>
</dbReference>
<dbReference type="InterPro" id="IPR010357">
    <property type="entry name" value="TXNDC17_dom"/>
</dbReference>
<accession>A0A3B5LXV4</accession>
<evidence type="ECO:0000259" key="1">
    <source>
        <dbReference type="Pfam" id="PF06110"/>
    </source>
</evidence>
<protein>
    <recommendedName>
        <fullName evidence="1">Thioredoxin domain-containing protein</fullName>
    </recommendedName>
</protein>
<dbReference type="Pfam" id="PF06110">
    <property type="entry name" value="TXD17-like_Trx"/>
    <property type="match status" value="1"/>
</dbReference>
<reference evidence="2" key="2">
    <citation type="submission" date="2025-09" db="UniProtKB">
        <authorList>
            <consortium name="Ensembl"/>
        </authorList>
    </citation>
    <scope>IDENTIFICATION</scope>
</reference>
<dbReference type="GeneTree" id="ENSGT01100000264040"/>
<keyword evidence="3" id="KW-1185">Reference proteome</keyword>
<name>A0A3B5LXV4_9TELE</name>
<sequence length="63" mass="7515">YIYIYIQLIMSTLCFSWKDLNNDFKKTLKLTGVPTLLRYGTPQKLVEEECFKPDLVKMMFTED</sequence>
<feature type="domain" description="Thioredoxin" evidence="1">
    <location>
        <begin position="16"/>
        <end position="62"/>
    </location>
</feature>